<feature type="transmembrane region" description="Helical" evidence="1">
    <location>
        <begin position="127"/>
        <end position="147"/>
    </location>
</feature>
<feature type="transmembrane region" description="Helical" evidence="1">
    <location>
        <begin position="153"/>
        <end position="177"/>
    </location>
</feature>
<dbReference type="Pfam" id="PF04632">
    <property type="entry name" value="FUSC"/>
    <property type="match status" value="1"/>
</dbReference>
<feature type="transmembrane region" description="Helical" evidence="1">
    <location>
        <begin position="455"/>
        <end position="474"/>
    </location>
</feature>
<feature type="transmembrane region" description="Helical" evidence="1">
    <location>
        <begin position="53"/>
        <end position="71"/>
    </location>
</feature>
<feature type="transmembrane region" description="Helical" evidence="1">
    <location>
        <begin position="511"/>
        <end position="531"/>
    </location>
</feature>
<sequence length="672" mass="69381">MSQAQHVAKAAQAPIAARLPARAVGPLLYGLRLWGSICLSLYLAFALELSDPSWAATTAGLVCLPQLGASLRKSSYRLAGTVAGGIAIVVLAAAFPQNRAGFLIGLAAWGAACGFVAGLLRNFAAYGAGLAGFTAAVIGGDVMGPTGGLSDEIATLACNRVVEIVIGIVSAGVVLALTDLGGARRRLGADFASVAAAVFSGFVGSVSAREPDGPATRAARREIMRRVIALDPLIDTAMGEASDLRYRSRILQSAVDGLIATMTAWRTLAVHLARSSGTGDDRGAQSVVRILDDLRPTADEAIGEAPGLRDACRARAGAVARIAPDSPSSQLLADAAAQGLLGMAQALNGLTLIVDPERTRRPDARAALYPPDWLPPTIIAARAFATIGLVMLFWVVTAWPSGPVAITFATVAVVIFPLQGDQAYSAAASMFVGCALSAVLSAILVFGILPGVAGFPGLCLALGLLFVPLGVLAAWPIQPKVLTSVTVFIMPLASLKNVMAYDAAQFGNTVLAILAGIAAGAVMILIVPPLTPAARTRRLLRFGLSDLRRLARGRGPRTLRAWEGRAAARIKALPDEAAPIERACMASTLTVGSRIIRLRGAAPQFLSDTALDAALEPIAAGRVAAALDGLAALDRALTVDGGDARIALTLRAAILAMTEELTAHPEFYEERG</sequence>
<feature type="transmembrane region" description="Helical" evidence="1">
    <location>
        <begin position="78"/>
        <end position="95"/>
    </location>
</feature>
<feature type="transmembrane region" description="Helical" evidence="1">
    <location>
        <begin position="101"/>
        <end position="120"/>
    </location>
</feature>
<proteinExistence type="predicted"/>
<evidence type="ECO:0000313" key="2">
    <source>
        <dbReference type="EMBL" id="RBP15537.1"/>
    </source>
</evidence>
<organism evidence="2 3">
    <name type="scientific">Roseiarcus fermentans</name>
    <dbReference type="NCBI Taxonomy" id="1473586"/>
    <lineage>
        <taxon>Bacteria</taxon>
        <taxon>Pseudomonadati</taxon>
        <taxon>Pseudomonadota</taxon>
        <taxon>Alphaproteobacteria</taxon>
        <taxon>Hyphomicrobiales</taxon>
        <taxon>Roseiarcaceae</taxon>
        <taxon>Roseiarcus</taxon>
    </lineage>
</organism>
<dbReference type="AlphaFoldDB" id="A0A366FLS0"/>
<dbReference type="GO" id="GO:0022857">
    <property type="term" value="F:transmembrane transporter activity"/>
    <property type="evidence" value="ECO:0007669"/>
    <property type="project" value="InterPro"/>
</dbReference>
<feature type="transmembrane region" description="Helical" evidence="1">
    <location>
        <begin position="430"/>
        <end position="449"/>
    </location>
</feature>
<reference evidence="2 3" key="1">
    <citation type="submission" date="2018-06" db="EMBL/GenBank/DDBJ databases">
        <title>Genomic Encyclopedia of Type Strains, Phase IV (KMG-IV): sequencing the most valuable type-strain genomes for metagenomic binning, comparative biology and taxonomic classification.</title>
        <authorList>
            <person name="Goeker M."/>
        </authorList>
    </citation>
    <scope>NUCLEOTIDE SEQUENCE [LARGE SCALE GENOMIC DNA]</scope>
    <source>
        <strain evidence="2 3">DSM 24875</strain>
    </source>
</reference>
<dbReference type="RefSeq" id="WP_113888838.1">
    <property type="nucleotide sequence ID" value="NZ_QNRK01000008.1"/>
</dbReference>
<comment type="caution">
    <text evidence="2">The sequence shown here is derived from an EMBL/GenBank/DDBJ whole genome shotgun (WGS) entry which is preliminary data.</text>
</comment>
<protein>
    <submittedName>
        <fullName evidence="2">Putative membrane protein YccC</fullName>
    </submittedName>
</protein>
<name>A0A366FLS0_9HYPH</name>
<dbReference type="OrthoDB" id="8005649at2"/>
<keyword evidence="1" id="KW-0812">Transmembrane</keyword>
<feature type="transmembrane region" description="Helical" evidence="1">
    <location>
        <begin position="481"/>
        <end position="499"/>
    </location>
</feature>
<dbReference type="GO" id="GO:0005886">
    <property type="term" value="C:plasma membrane"/>
    <property type="evidence" value="ECO:0007669"/>
    <property type="project" value="InterPro"/>
</dbReference>
<keyword evidence="1" id="KW-0472">Membrane</keyword>
<dbReference type="InterPro" id="IPR006726">
    <property type="entry name" value="PHBA_efflux_AaeB/fusaric-R"/>
</dbReference>
<keyword evidence="3" id="KW-1185">Reference proteome</keyword>
<dbReference type="EMBL" id="QNRK01000008">
    <property type="protein sequence ID" value="RBP15537.1"/>
    <property type="molecule type" value="Genomic_DNA"/>
</dbReference>
<keyword evidence="1" id="KW-1133">Transmembrane helix</keyword>
<evidence type="ECO:0000313" key="3">
    <source>
        <dbReference type="Proteomes" id="UP000253529"/>
    </source>
</evidence>
<dbReference type="Proteomes" id="UP000253529">
    <property type="component" value="Unassembled WGS sequence"/>
</dbReference>
<evidence type="ECO:0000256" key="1">
    <source>
        <dbReference type="SAM" id="Phobius"/>
    </source>
</evidence>
<accession>A0A366FLS0</accession>
<gene>
    <name evidence="2" type="ORF">DFR50_10894</name>
</gene>
<feature type="transmembrane region" description="Helical" evidence="1">
    <location>
        <begin position="27"/>
        <end position="47"/>
    </location>
</feature>